<dbReference type="SUPFAM" id="SSF55729">
    <property type="entry name" value="Acyl-CoA N-acyltransferases (Nat)"/>
    <property type="match status" value="1"/>
</dbReference>
<evidence type="ECO:0000313" key="3">
    <source>
        <dbReference type="Proteomes" id="UP000006589"/>
    </source>
</evidence>
<proteinExistence type="predicted"/>
<dbReference type="HOGENOM" id="CLU_013985_18_2_5"/>
<dbReference type="GO" id="GO:0016747">
    <property type="term" value="F:acyltransferase activity, transferring groups other than amino-acyl groups"/>
    <property type="evidence" value="ECO:0007669"/>
    <property type="project" value="InterPro"/>
</dbReference>
<name>B1MA26_METRJ</name>
<feature type="domain" description="N-acetyltransferase" evidence="1">
    <location>
        <begin position="4"/>
        <end position="176"/>
    </location>
</feature>
<dbReference type="CDD" id="cd04301">
    <property type="entry name" value="NAT_SF"/>
    <property type="match status" value="1"/>
</dbReference>
<dbReference type="Gene3D" id="3.40.630.30">
    <property type="match status" value="1"/>
</dbReference>
<reference evidence="2 3" key="1">
    <citation type="submission" date="2008-03" db="EMBL/GenBank/DDBJ databases">
        <title>Complete sequence of plasmid4 of Methylobacterium radiotolerans JCM 2831.</title>
        <authorList>
            <consortium name="US DOE Joint Genome Institute"/>
            <person name="Copeland A."/>
            <person name="Lucas S."/>
            <person name="Lapidus A."/>
            <person name="Glavina del Rio T."/>
            <person name="Dalin E."/>
            <person name="Tice H."/>
            <person name="Bruce D."/>
            <person name="Goodwin L."/>
            <person name="Pitluck S."/>
            <person name="Kiss H."/>
            <person name="Brettin T."/>
            <person name="Detter J.C."/>
            <person name="Han C."/>
            <person name="Kuske C.R."/>
            <person name="Schmutz J."/>
            <person name="Larimer F."/>
            <person name="Land M."/>
            <person name="Hauser L."/>
            <person name="Kyrpides N."/>
            <person name="Mikhailova N."/>
            <person name="Marx C.J."/>
            <person name="Richardson P."/>
        </authorList>
    </citation>
    <scope>NUCLEOTIDE SEQUENCE [LARGE SCALE GENOMIC DNA]</scope>
    <source>
        <strain evidence="3">ATCC 27329 / DSM 1819 / JCM 2831 / NBRC 15690 / NCIMB 10815 / 0-1</strain>
        <plasmid evidence="3">Plasmid pMRAD04</plasmid>
    </source>
</reference>
<sequence length="176" mass="19349">MISATFQSADRADAAAIASLHAKSWRDAYRSILDPTFLAGPIEVDRLALWSDRLADPAPSLIVETARDSAHQLIGFIAAFRDHDPLWGSLVDNLHVAPQMRGLKIGERLLHSMAQNIALKGTDNGLYLWVFEANQAGLRFYQRLGGKVVEHDTSRIPAASGKSILRVHWPTLSALT</sequence>
<dbReference type="InterPro" id="IPR000182">
    <property type="entry name" value="GNAT_dom"/>
</dbReference>
<accession>B1MA26</accession>
<geneLocation type="plasmid" evidence="2 3">
    <name>pMRAD04</name>
</geneLocation>
<dbReference type="OrthoDB" id="9799154at2"/>
<dbReference type="AlphaFoldDB" id="B1MA26"/>
<dbReference type="Pfam" id="PF00583">
    <property type="entry name" value="Acetyltransf_1"/>
    <property type="match status" value="1"/>
</dbReference>
<gene>
    <name evidence="2" type="ordered locus">Mrad2831_6402</name>
</gene>
<dbReference type="Proteomes" id="UP000006589">
    <property type="component" value="Plasmid pMRAD04"/>
</dbReference>
<organism evidence="2 3">
    <name type="scientific">Methylobacterium radiotolerans (strain ATCC 27329 / DSM 1819 / JCM 2831 / NBRC 15690 / NCIMB 10815 / 0-1)</name>
    <dbReference type="NCBI Taxonomy" id="426355"/>
    <lineage>
        <taxon>Bacteria</taxon>
        <taxon>Pseudomonadati</taxon>
        <taxon>Pseudomonadota</taxon>
        <taxon>Alphaproteobacteria</taxon>
        <taxon>Hyphomicrobiales</taxon>
        <taxon>Methylobacteriaceae</taxon>
        <taxon>Methylobacterium</taxon>
    </lineage>
</organism>
<evidence type="ECO:0000313" key="2">
    <source>
        <dbReference type="EMBL" id="ACB28322.1"/>
    </source>
</evidence>
<protein>
    <submittedName>
        <fullName evidence="2">GCN5-related N-acetyltransferase</fullName>
    </submittedName>
</protein>
<dbReference type="EMBL" id="CP001005">
    <property type="protein sequence ID" value="ACB28322.1"/>
    <property type="molecule type" value="Genomic_DNA"/>
</dbReference>
<evidence type="ECO:0000259" key="1">
    <source>
        <dbReference type="PROSITE" id="PS51186"/>
    </source>
</evidence>
<dbReference type="GeneID" id="31781041"/>
<dbReference type="KEGG" id="mrd:Mrad2831_6402"/>
<keyword evidence="2" id="KW-0614">Plasmid</keyword>
<keyword evidence="2" id="KW-0808">Transferase</keyword>
<dbReference type="RefSeq" id="WP_012340145.1">
    <property type="nucleotide sequence ID" value="NC_010517.1"/>
</dbReference>
<dbReference type="InterPro" id="IPR016181">
    <property type="entry name" value="Acyl_CoA_acyltransferase"/>
</dbReference>
<dbReference type="PROSITE" id="PS51186">
    <property type="entry name" value="GNAT"/>
    <property type="match status" value="1"/>
</dbReference>